<dbReference type="EMBL" id="FMXR01000010">
    <property type="protein sequence ID" value="SDB19996.1"/>
    <property type="molecule type" value="Genomic_DNA"/>
</dbReference>
<evidence type="ECO:0000256" key="3">
    <source>
        <dbReference type="ARBA" id="ARBA00022448"/>
    </source>
</evidence>
<keyword evidence="5 8" id="KW-0812">Transmembrane</keyword>
<dbReference type="Proteomes" id="UP000199228">
    <property type="component" value="Unassembled WGS sequence"/>
</dbReference>
<evidence type="ECO:0008006" key="11">
    <source>
        <dbReference type="Google" id="ProtNLM"/>
    </source>
</evidence>
<name>A0A1G6BHB5_EUBOX</name>
<keyword evidence="3" id="KW-0813">Transport</keyword>
<dbReference type="PANTHER" id="PTHR36838">
    <property type="entry name" value="AUXIN EFFLUX CARRIER FAMILY PROTEIN"/>
    <property type="match status" value="1"/>
</dbReference>
<dbReference type="InterPro" id="IPR004776">
    <property type="entry name" value="Mem_transp_PIN-like"/>
</dbReference>
<dbReference type="Pfam" id="PF03547">
    <property type="entry name" value="Mem_trans"/>
    <property type="match status" value="1"/>
</dbReference>
<dbReference type="GO" id="GO:0005886">
    <property type="term" value="C:plasma membrane"/>
    <property type="evidence" value="ECO:0007669"/>
    <property type="project" value="UniProtKB-SubCell"/>
</dbReference>
<feature type="transmembrane region" description="Helical" evidence="8">
    <location>
        <begin position="261"/>
        <end position="281"/>
    </location>
</feature>
<dbReference type="PANTHER" id="PTHR36838:SF1">
    <property type="entry name" value="SLR1864 PROTEIN"/>
    <property type="match status" value="1"/>
</dbReference>
<feature type="transmembrane region" description="Helical" evidence="8">
    <location>
        <begin position="105"/>
        <end position="127"/>
    </location>
</feature>
<feature type="transmembrane region" description="Helical" evidence="8">
    <location>
        <begin position="201"/>
        <end position="221"/>
    </location>
</feature>
<evidence type="ECO:0000256" key="5">
    <source>
        <dbReference type="ARBA" id="ARBA00022692"/>
    </source>
</evidence>
<accession>A0A1G6BHB5</accession>
<comment type="similarity">
    <text evidence="2">Belongs to the auxin efflux carrier (TC 2.A.69) family.</text>
</comment>
<gene>
    <name evidence="9" type="ORF">SAMN02910417_01514</name>
</gene>
<dbReference type="GO" id="GO:0055085">
    <property type="term" value="P:transmembrane transport"/>
    <property type="evidence" value="ECO:0007669"/>
    <property type="project" value="InterPro"/>
</dbReference>
<proteinExistence type="inferred from homology"/>
<evidence type="ECO:0000313" key="10">
    <source>
        <dbReference type="Proteomes" id="UP000199228"/>
    </source>
</evidence>
<keyword evidence="7 8" id="KW-0472">Membrane</keyword>
<evidence type="ECO:0000313" key="9">
    <source>
        <dbReference type="EMBL" id="SDB19996.1"/>
    </source>
</evidence>
<protein>
    <recommendedName>
        <fullName evidence="11">Membrane transport protein</fullName>
    </recommendedName>
</protein>
<feature type="transmembrane region" description="Helical" evidence="8">
    <location>
        <begin position="72"/>
        <end position="93"/>
    </location>
</feature>
<keyword evidence="6 8" id="KW-1133">Transmembrane helix</keyword>
<evidence type="ECO:0000256" key="4">
    <source>
        <dbReference type="ARBA" id="ARBA00022475"/>
    </source>
</evidence>
<feature type="transmembrane region" description="Helical" evidence="8">
    <location>
        <begin position="293"/>
        <end position="314"/>
    </location>
</feature>
<keyword evidence="4" id="KW-1003">Cell membrane</keyword>
<comment type="subcellular location">
    <subcellularLocation>
        <location evidence="1">Cell membrane</location>
        <topology evidence="1">Multi-pass membrane protein</topology>
    </subcellularLocation>
</comment>
<evidence type="ECO:0000256" key="2">
    <source>
        <dbReference type="ARBA" id="ARBA00010145"/>
    </source>
</evidence>
<evidence type="ECO:0000256" key="6">
    <source>
        <dbReference type="ARBA" id="ARBA00022989"/>
    </source>
</evidence>
<dbReference type="Gene3D" id="1.20.1530.20">
    <property type="match status" value="2"/>
</dbReference>
<feature type="transmembrane region" description="Helical" evidence="8">
    <location>
        <begin position="233"/>
        <end position="255"/>
    </location>
</feature>
<feature type="transmembrane region" description="Helical" evidence="8">
    <location>
        <begin position="174"/>
        <end position="195"/>
    </location>
</feature>
<sequence>MWFDNKVMGVIFSRVFILFVLIFLGFYLGKRNILRAQFAPDLSTFILKVAFPATVFLTMIRPFEKELVQQSGLILIAAFIMHLGGMVLGLVLIKVCRAQRSNRGVWIFSCMFMNNGFMGFPLVLSLYGDEGLFLMVFANIITNFVMFSFGIKLLTKGYAVGKTVSIKKMFVNNINIAVVVGLIFYFFQIPVVQLATDLLTYVGNLTAGLSMIVVGLSLSRINLRNVFKGRDVWIATIMRLFVMPLLTILVIKLVFKESSLMMPKVLVLMSALPIASAISIISEQYGTNTDLAAKTVFVSTLCSLITIPLMMTVFNML</sequence>
<evidence type="ECO:0000256" key="8">
    <source>
        <dbReference type="SAM" id="Phobius"/>
    </source>
</evidence>
<dbReference type="AlphaFoldDB" id="A0A1G6BHB5"/>
<evidence type="ECO:0000256" key="1">
    <source>
        <dbReference type="ARBA" id="ARBA00004651"/>
    </source>
</evidence>
<feature type="transmembrane region" description="Helical" evidence="8">
    <location>
        <begin position="6"/>
        <end position="29"/>
    </location>
</feature>
<dbReference type="STRING" id="1732.SAMN02910417_01514"/>
<keyword evidence="10" id="KW-1185">Reference proteome</keyword>
<evidence type="ECO:0000256" key="7">
    <source>
        <dbReference type="ARBA" id="ARBA00023136"/>
    </source>
</evidence>
<feature type="transmembrane region" description="Helical" evidence="8">
    <location>
        <begin position="41"/>
        <end position="60"/>
    </location>
</feature>
<reference evidence="9 10" key="1">
    <citation type="submission" date="2016-10" db="EMBL/GenBank/DDBJ databases">
        <authorList>
            <person name="de Groot N.N."/>
        </authorList>
    </citation>
    <scope>NUCLEOTIDE SEQUENCE [LARGE SCALE GENOMIC DNA]</scope>
    <source>
        <strain evidence="9 10">DSM 3217</strain>
    </source>
</reference>
<organism evidence="9 10">
    <name type="scientific">Eubacterium oxidoreducens</name>
    <dbReference type="NCBI Taxonomy" id="1732"/>
    <lineage>
        <taxon>Bacteria</taxon>
        <taxon>Bacillati</taxon>
        <taxon>Bacillota</taxon>
        <taxon>Clostridia</taxon>
        <taxon>Eubacteriales</taxon>
        <taxon>Eubacteriaceae</taxon>
        <taxon>Eubacterium</taxon>
    </lineage>
</organism>
<feature type="transmembrane region" description="Helical" evidence="8">
    <location>
        <begin position="133"/>
        <end position="154"/>
    </location>
</feature>
<dbReference type="InterPro" id="IPR038770">
    <property type="entry name" value="Na+/solute_symporter_sf"/>
</dbReference>